<gene>
    <name evidence="2" type="ORF">GTA51_11685</name>
</gene>
<organism evidence="2 3">
    <name type="scientific">Solidesulfovibrio aerotolerans</name>
    <dbReference type="NCBI Taxonomy" id="295255"/>
    <lineage>
        <taxon>Bacteria</taxon>
        <taxon>Pseudomonadati</taxon>
        <taxon>Thermodesulfobacteriota</taxon>
        <taxon>Desulfovibrionia</taxon>
        <taxon>Desulfovibrionales</taxon>
        <taxon>Desulfovibrionaceae</taxon>
        <taxon>Solidesulfovibrio</taxon>
    </lineage>
</organism>
<proteinExistence type="predicted"/>
<sequence length="174" mass="18680">MELFFGLITGVLFGFLLQRGQVLRYDKQLGALRLKDMTIVKFMLSHIMVAMVGIYLLNDLGLVKLSLKATILGANILGGLIFGLGWGLVGYCPGTSVGAVGEGRLDALWAIAGMLAGAAIFARCYDALLGTVYTWGVYGKLTLPGVLGVSHWLVIMVLLAVFAAVLRFIERKGL</sequence>
<feature type="transmembrane region" description="Helical" evidence="1">
    <location>
        <begin position="40"/>
        <end position="57"/>
    </location>
</feature>
<dbReference type="AlphaFoldDB" id="A0A7C9MJW2"/>
<dbReference type="OrthoDB" id="9790409at2"/>
<evidence type="ECO:0000313" key="2">
    <source>
        <dbReference type="EMBL" id="MYL83789.1"/>
    </source>
</evidence>
<dbReference type="EMBL" id="WVUD01000020">
    <property type="protein sequence ID" value="MYL83789.1"/>
    <property type="molecule type" value="Genomic_DNA"/>
</dbReference>
<keyword evidence="1" id="KW-0812">Transmembrane</keyword>
<keyword evidence="1" id="KW-1133">Transmembrane helix</keyword>
<dbReference type="InterPro" id="IPR007272">
    <property type="entry name" value="Sulf_transp_TsuA/YedE"/>
</dbReference>
<evidence type="ECO:0000256" key="1">
    <source>
        <dbReference type="SAM" id="Phobius"/>
    </source>
</evidence>
<dbReference type="Proteomes" id="UP000482487">
    <property type="component" value="Unassembled WGS sequence"/>
</dbReference>
<name>A0A7C9MJW2_9BACT</name>
<reference evidence="2 3" key="1">
    <citation type="submission" date="2020-01" db="EMBL/GenBank/DDBJ databases">
        <title>Genome sequence of Desulfovibrio aerotolerans DSM 16695(T).</title>
        <authorList>
            <person name="Karnachuk O."/>
            <person name="Avakyan M."/>
            <person name="Mardanov A."/>
            <person name="Kadnikov V."/>
            <person name="Ravin N."/>
        </authorList>
    </citation>
    <scope>NUCLEOTIDE SEQUENCE [LARGE SCALE GENOMIC DNA]</scope>
    <source>
        <strain evidence="2 3">DSM 16695</strain>
    </source>
</reference>
<protein>
    <submittedName>
        <fullName evidence="2">YeeE/YedE family protein</fullName>
    </submittedName>
</protein>
<dbReference type="Pfam" id="PF04143">
    <property type="entry name" value="Sulf_transp"/>
    <property type="match status" value="1"/>
</dbReference>
<dbReference type="RefSeq" id="WP_160961293.1">
    <property type="nucleotide sequence ID" value="NZ_WVUD01000020.1"/>
</dbReference>
<accession>A0A7C9MJW2</accession>
<keyword evidence="1" id="KW-0472">Membrane</keyword>
<comment type="caution">
    <text evidence="2">The sequence shown here is derived from an EMBL/GenBank/DDBJ whole genome shotgun (WGS) entry which is preliminary data.</text>
</comment>
<keyword evidence="3" id="KW-1185">Reference proteome</keyword>
<feature type="transmembrane region" description="Helical" evidence="1">
    <location>
        <begin position="107"/>
        <end position="125"/>
    </location>
</feature>
<evidence type="ECO:0000313" key="3">
    <source>
        <dbReference type="Proteomes" id="UP000482487"/>
    </source>
</evidence>
<feature type="transmembrane region" description="Helical" evidence="1">
    <location>
        <begin position="146"/>
        <end position="169"/>
    </location>
</feature>